<proteinExistence type="predicted"/>
<evidence type="ECO:0000313" key="2">
    <source>
        <dbReference type="Proteomes" id="UP000068164"/>
    </source>
</evidence>
<gene>
    <name evidence="1" type="ORF">AS026_09175</name>
</gene>
<keyword evidence="2" id="KW-1185">Reference proteome</keyword>
<name>A0A109JK44_9HYPH</name>
<dbReference type="AlphaFoldDB" id="A0A109JK44"/>
<dbReference type="Proteomes" id="UP000068164">
    <property type="component" value="Unassembled WGS sequence"/>
</dbReference>
<evidence type="ECO:0008006" key="3">
    <source>
        <dbReference type="Google" id="ProtNLM"/>
    </source>
</evidence>
<accession>A0A109JK44</accession>
<dbReference type="Pfam" id="PF11162">
    <property type="entry name" value="DUF2946"/>
    <property type="match status" value="1"/>
</dbReference>
<dbReference type="InterPro" id="IPR021333">
    <property type="entry name" value="DUF2946"/>
</dbReference>
<dbReference type="OrthoDB" id="8401563at2"/>
<dbReference type="PROSITE" id="PS51257">
    <property type="entry name" value="PROKAR_LIPOPROTEIN"/>
    <property type="match status" value="1"/>
</dbReference>
<organism evidence="1 2">
    <name type="scientific">Rhizobium altiplani</name>
    <dbReference type="NCBI Taxonomy" id="1864509"/>
    <lineage>
        <taxon>Bacteria</taxon>
        <taxon>Pseudomonadati</taxon>
        <taxon>Pseudomonadota</taxon>
        <taxon>Alphaproteobacteria</taxon>
        <taxon>Hyphomicrobiales</taxon>
        <taxon>Rhizobiaceae</taxon>
        <taxon>Rhizobium/Agrobacterium group</taxon>
        <taxon>Rhizobium</taxon>
    </lineage>
</organism>
<protein>
    <recommendedName>
        <fullName evidence="3">DUF2946 domain-containing protein</fullName>
    </recommendedName>
</protein>
<reference evidence="1 2" key="1">
    <citation type="submission" date="2015-11" db="EMBL/GenBank/DDBJ databases">
        <title>Draft Genome Sequence of the Strain BR 10423 (Rhizobium sp.) isolated from nodules of Mimosa pudica.</title>
        <authorList>
            <person name="Barauna A.C."/>
            <person name="Zilli J.E."/>
            <person name="Simoes-Araujo J.L."/>
            <person name="Reis V.M."/>
            <person name="James E.K."/>
            <person name="Reis F.B.Jr."/>
            <person name="Rouws L.F."/>
            <person name="Passos S.R."/>
            <person name="Gois S.R."/>
        </authorList>
    </citation>
    <scope>NUCLEOTIDE SEQUENCE [LARGE SCALE GENOMIC DNA]</scope>
    <source>
        <strain evidence="1 2">BR10423</strain>
    </source>
</reference>
<sequence>MGTMRSILRDWVSASAVALLVACLFLIQGLLSGTVQGSMAASAVDPFAIICSSSGHGSIDDAGHGKLPAKKAPECPCGTLCRLASAAMPAVLAAQAAVLYVAVETAIDAAIRTDADVSPALRGRIAEPRAPPITA</sequence>
<dbReference type="EMBL" id="LNCD01000085">
    <property type="protein sequence ID" value="KWV50373.1"/>
    <property type="molecule type" value="Genomic_DNA"/>
</dbReference>
<comment type="caution">
    <text evidence="1">The sequence shown here is derived from an EMBL/GenBank/DDBJ whole genome shotgun (WGS) entry which is preliminary data.</text>
</comment>
<dbReference type="RefSeq" id="WP_062371376.1">
    <property type="nucleotide sequence ID" value="NZ_LNCD01000085.1"/>
</dbReference>
<evidence type="ECO:0000313" key="1">
    <source>
        <dbReference type="EMBL" id="KWV50373.1"/>
    </source>
</evidence>